<keyword evidence="3" id="KW-0472">Membrane</keyword>
<keyword evidence="3" id="KW-1133">Transmembrane helix</keyword>
<keyword evidence="3" id="KW-0812">Transmembrane</keyword>
<dbReference type="GO" id="GO:0016020">
    <property type="term" value="C:membrane"/>
    <property type="evidence" value="ECO:0007669"/>
    <property type="project" value="TreeGrafter"/>
</dbReference>
<feature type="domain" description="DUF3533" evidence="4">
    <location>
        <begin position="38"/>
        <end position="418"/>
    </location>
</feature>
<evidence type="ECO:0000256" key="1">
    <source>
        <dbReference type="SAM" id="Coils"/>
    </source>
</evidence>
<feature type="transmembrane region" description="Helical" evidence="3">
    <location>
        <begin position="228"/>
        <end position="249"/>
    </location>
</feature>
<proteinExistence type="predicted"/>
<sequence length="498" mass="55827">MGFISLFIPEKSAHRIGHRDPFWNGRKKPFMIAAIASFMLLQILFLVNMSYLFGSLFKSEHRVHNLNILTVDYDGGVIGKSLQGAITQLKADTFPTFDIESSSKYPEVEDIVQAVRRGDHWAAVFAHAGASERLAAALEGGDAAATYDPTNTITYVWNQVRYPAVEDATIKSSMSQLVAVARIAYNHMNGTGALQTLNKNDPAALQAFLNPIQSGDINIMPTTQGTRVLYNTVAMVMPIIMQFFFLMAINGVSAEFNLYSHLPMLNNGIIRLVLSLSYTFVGSLCWAGYIWAFREDWSVGAGQFFCTWVIIWLFMHINFAVVSKNNEINLYSSILTYFQIDVATGFIPMKFLPFFVLTWVILNVTSTIWPFELAPGFYRWGYALPAHEVWQVLIQIWSGGAVDRLYQALPILFTWEIVFLPLAVIALNHRCAVAEREHKAKEEERRQLIMAAEKGKADEMGEGRTSESVAESPVDEKVHSFEADVARNPYSPAIPPPV</sequence>
<gene>
    <name evidence="5" type="ORF">D6D19_09574</name>
</gene>
<dbReference type="EMBL" id="QZAO01000552">
    <property type="protein sequence ID" value="THW63843.1"/>
    <property type="molecule type" value="Genomic_DNA"/>
</dbReference>
<feature type="transmembrane region" description="Helical" evidence="3">
    <location>
        <begin position="304"/>
        <end position="322"/>
    </location>
</feature>
<feature type="transmembrane region" description="Helical" evidence="3">
    <location>
        <begin position="405"/>
        <end position="427"/>
    </location>
</feature>
<protein>
    <recommendedName>
        <fullName evidence="4">DUF3533 domain-containing protein</fullName>
    </recommendedName>
</protein>
<feature type="region of interest" description="Disordered" evidence="2">
    <location>
        <begin position="451"/>
        <end position="475"/>
    </location>
</feature>
<feature type="transmembrane region" description="Helical" evidence="3">
    <location>
        <begin position="30"/>
        <end position="53"/>
    </location>
</feature>
<dbReference type="Pfam" id="PF12051">
    <property type="entry name" value="DUF3533"/>
    <property type="match status" value="1"/>
</dbReference>
<comment type="caution">
    <text evidence="5">The sequence shown here is derived from an EMBL/GenBank/DDBJ whole genome shotgun (WGS) entry which is preliminary data.</text>
</comment>
<keyword evidence="1" id="KW-0175">Coiled coil</keyword>
<dbReference type="Proteomes" id="UP000308802">
    <property type="component" value="Unassembled WGS sequence"/>
</dbReference>
<evidence type="ECO:0000256" key="3">
    <source>
        <dbReference type="SAM" id="Phobius"/>
    </source>
</evidence>
<dbReference type="InterPro" id="IPR053001">
    <property type="entry name" value="MNNG_permease-like"/>
</dbReference>
<evidence type="ECO:0000313" key="5">
    <source>
        <dbReference type="EMBL" id="THW63843.1"/>
    </source>
</evidence>
<feature type="coiled-coil region" evidence="1">
    <location>
        <begin position="424"/>
        <end position="451"/>
    </location>
</feature>
<evidence type="ECO:0000256" key="2">
    <source>
        <dbReference type="SAM" id="MobiDB-lite"/>
    </source>
</evidence>
<reference evidence="5 6" key="1">
    <citation type="submission" date="2018-10" db="EMBL/GenBank/DDBJ databases">
        <title>Fifty Aureobasidium pullulans genomes reveal a recombining polyextremotolerant generalist.</title>
        <authorList>
            <person name="Gostincar C."/>
            <person name="Turk M."/>
            <person name="Zajc J."/>
            <person name="Gunde-Cimerman N."/>
        </authorList>
    </citation>
    <scope>NUCLEOTIDE SEQUENCE [LARGE SCALE GENOMIC DNA]</scope>
    <source>
        <strain evidence="5 6">EXF-10659</strain>
    </source>
</reference>
<accession>A0A4S8ZAL2</accession>
<organism evidence="5 6">
    <name type="scientific">Aureobasidium pullulans</name>
    <name type="common">Black yeast</name>
    <name type="synonym">Pullularia pullulans</name>
    <dbReference type="NCBI Taxonomy" id="5580"/>
    <lineage>
        <taxon>Eukaryota</taxon>
        <taxon>Fungi</taxon>
        <taxon>Dikarya</taxon>
        <taxon>Ascomycota</taxon>
        <taxon>Pezizomycotina</taxon>
        <taxon>Dothideomycetes</taxon>
        <taxon>Dothideomycetidae</taxon>
        <taxon>Dothideales</taxon>
        <taxon>Saccotheciaceae</taxon>
        <taxon>Aureobasidium</taxon>
    </lineage>
</organism>
<name>A0A4S8ZAL2_AURPU</name>
<dbReference type="PANTHER" id="PTHR34814:SF2">
    <property type="entry name" value="DUF3533 DOMAIN-CONTAINING PROTEIN"/>
    <property type="match status" value="1"/>
</dbReference>
<evidence type="ECO:0000313" key="6">
    <source>
        <dbReference type="Proteomes" id="UP000308802"/>
    </source>
</evidence>
<dbReference type="PANTHER" id="PTHR34814">
    <property type="entry name" value="NITROSOGUANIDINE RESISTANCE PROTEIN SNG1"/>
    <property type="match status" value="1"/>
</dbReference>
<feature type="compositionally biased region" description="Basic and acidic residues" evidence="2">
    <location>
        <begin position="451"/>
        <end position="465"/>
    </location>
</feature>
<evidence type="ECO:0000259" key="4">
    <source>
        <dbReference type="Pfam" id="PF12051"/>
    </source>
</evidence>
<feature type="transmembrane region" description="Helical" evidence="3">
    <location>
        <begin position="269"/>
        <end position="292"/>
    </location>
</feature>
<dbReference type="AlphaFoldDB" id="A0A4S8ZAL2"/>
<dbReference type="InterPro" id="IPR022703">
    <property type="entry name" value="DUF3533"/>
</dbReference>